<sequence>TSQRLGKIPLVIGMPVMIGQNFDVSAGIVNGCIGKLNSIRYSVDTNGNRHAMSCVIDTPSTSGDPLPHLTACQSVVLRDTVDMSFEN</sequence>
<organism evidence="1 2">
    <name type="scientific">Suillus luteus UH-Slu-Lm8-n1</name>
    <dbReference type="NCBI Taxonomy" id="930992"/>
    <lineage>
        <taxon>Eukaryota</taxon>
        <taxon>Fungi</taxon>
        <taxon>Dikarya</taxon>
        <taxon>Basidiomycota</taxon>
        <taxon>Agaricomycotina</taxon>
        <taxon>Agaricomycetes</taxon>
        <taxon>Agaricomycetidae</taxon>
        <taxon>Boletales</taxon>
        <taxon>Suillineae</taxon>
        <taxon>Suillaceae</taxon>
        <taxon>Suillus</taxon>
    </lineage>
</organism>
<evidence type="ECO:0000313" key="1">
    <source>
        <dbReference type="EMBL" id="KIK33912.1"/>
    </source>
</evidence>
<accession>A0A0D0AI25</accession>
<gene>
    <name evidence="1" type="ORF">CY34DRAFT_63529</name>
</gene>
<proteinExistence type="predicted"/>
<reference evidence="2" key="2">
    <citation type="submission" date="2015-01" db="EMBL/GenBank/DDBJ databases">
        <title>Evolutionary Origins and Diversification of the Mycorrhizal Mutualists.</title>
        <authorList>
            <consortium name="DOE Joint Genome Institute"/>
            <consortium name="Mycorrhizal Genomics Consortium"/>
            <person name="Kohler A."/>
            <person name="Kuo A."/>
            <person name="Nagy L.G."/>
            <person name="Floudas D."/>
            <person name="Copeland A."/>
            <person name="Barry K.W."/>
            <person name="Cichocki N."/>
            <person name="Veneault-Fourrey C."/>
            <person name="LaButti K."/>
            <person name="Lindquist E.A."/>
            <person name="Lipzen A."/>
            <person name="Lundell T."/>
            <person name="Morin E."/>
            <person name="Murat C."/>
            <person name="Riley R."/>
            <person name="Ohm R."/>
            <person name="Sun H."/>
            <person name="Tunlid A."/>
            <person name="Henrissat B."/>
            <person name="Grigoriev I.V."/>
            <person name="Hibbett D.S."/>
            <person name="Martin F."/>
        </authorList>
    </citation>
    <scope>NUCLEOTIDE SEQUENCE [LARGE SCALE GENOMIC DNA]</scope>
    <source>
        <strain evidence="2">UH-Slu-Lm8-n1</strain>
    </source>
</reference>
<keyword evidence="2" id="KW-1185">Reference proteome</keyword>
<name>A0A0D0AI25_9AGAM</name>
<feature type="non-terminal residue" evidence="1">
    <location>
        <position position="1"/>
    </location>
</feature>
<reference evidence="1 2" key="1">
    <citation type="submission" date="2014-04" db="EMBL/GenBank/DDBJ databases">
        <authorList>
            <consortium name="DOE Joint Genome Institute"/>
            <person name="Kuo A."/>
            <person name="Ruytinx J."/>
            <person name="Rineau F."/>
            <person name="Colpaert J."/>
            <person name="Kohler A."/>
            <person name="Nagy L.G."/>
            <person name="Floudas D."/>
            <person name="Copeland A."/>
            <person name="Barry K.W."/>
            <person name="Cichocki N."/>
            <person name="Veneault-Fourrey C."/>
            <person name="LaButti K."/>
            <person name="Lindquist E.A."/>
            <person name="Lipzen A."/>
            <person name="Lundell T."/>
            <person name="Morin E."/>
            <person name="Murat C."/>
            <person name="Sun H."/>
            <person name="Tunlid A."/>
            <person name="Henrissat B."/>
            <person name="Grigoriev I.V."/>
            <person name="Hibbett D.S."/>
            <person name="Martin F."/>
            <person name="Nordberg H.P."/>
            <person name="Cantor M.N."/>
            <person name="Hua S.X."/>
        </authorList>
    </citation>
    <scope>NUCLEOTIDE SEQUENCE [LARGE SCALE GENOMIC DNA]</scope>
    <source>
        <strain evidence="1 2">UH-Slu-Lm8-n1</strain>
    </source>
</reference>
<dbReference type="EMBL" id="KN835844">
    <property type="protein sequence ID" value="KIK33912.1"/>
    <property type="molecule type" value="Genomic_DNA"/>
</dbReference>
<dbReference type="InParanoid" id="A0A0D0AI25"/>
<dbReference type="AlphaFoldDB" id="A0A0D0AI25"/>
<feature type="non-terminal residue" evidence="1">
    <location>
        <position position="87"/>
    </location>
</feature>
<evidence type="ECO:0000313" key="2">
    <source>
        <dbReference type="Proteomes" id="UP000054485"/>
    </source>
</evidence>
<protein>
    <submittedName>
        <fullName evidence="1">Uncharacterized protein</fullName>
    </submittedName>
</protein>
<dbReference type="OrthoDB" id="432234at2759"/>
<dbReference type="Proteomes" id="UP000054485">
    <property type="component" value="Unassembled WGS sequence"/>
</dbReference>
<dbReference type="HOGENOM" id="CLU_169366_0_0_1"/>